<evidence type="ECO:0000256" key="1">
    <source>
        <dbReference type="ARBA" id="ARBA00022448"/>
    </source>
</evidence>
<sequence>MIKLDNVNLVYDIDKEVQTYALKNINLTIGDNRLVGIMGPSGSGKSSLLYLMAGLKKATSGKIVYNNTEIIVSKRANGGELRLKEFGFIFQRHFLIEYMTVLQNVLTPINSYSKEDINKALGLLEELNIEHLAKKKPSQLSGGQRQRVAIARALINDPKVIFADELTASLDHKSAKEVMKVLSKYKNKSLIIVVTHDPSILEDADEIINILDGEITGVEEVRGEVI</sequence>
<dbReference type="CDD" id="cd03255">
    <property type="entry name" value="ABC_MJ0796_LolCDE_FtsE"/>
    <property type="match status" value="1"/>
</dbReference>
<evidence type="ECO:0000256" key="3">
    <source>
        <dbReference type="ARBA" id="ARBA00022840"/>
    </source>
</evidence>
<dbReference type="SUPFAM" id="SSF52540">
    <property type="entry name" value="P-loop containing nucleoside triphosphate hydrolases"/>
    <property type="match status" value="1"/>
</dbReference>
<dbReference type="PANTHER" id="PTHR24220:SF86">
    <property type="entry name" value="ABC TRANSPORTER ABCH.1"/>
    <property type="match status" value="1"/>
</dbReference>
<keyword evidence="2" id="KW-0547">Nucleotide-binding</keyword>
<keyword evidence="1" id="KW-0813">Transport</keyword>
<accession>A0A2T0BAS6</accession>
<dbReference type="Proteomes" id="UP000239471">
    <property type="component" value="Unassembled WGS sequence"/>
</dbReference>
<comment type="caution">
    <text evidence="5">The sequence shown here is derived from an EMBL/GenBank/DDBJ whole genome shotgun (WGS) entry which is preliminary data.</text>
</comment>
<dbReference type="RefSeq" id="WP_106060748.1">
    <property type="nucleotide sequence ID" value="NZ_PVXQ01000038.1"/>
</dbReference>
<dbReference type="EMBL" id="PVXQ01000038">
    <property type="protein sequence ID" value="PRR80991.1"/>
    <property type="molecule type" value="Genomic_DNA"/>
</dbReference>
<dbReference type="GO" id="GO:0016887">
    <property type="term" value="F:ATP hydrolysis activity"/>
    <property type="evidence" value="ECO:0007669"/>
    <property type="project" value="InterPro"/>
</dbReference>
<reference evidence="5 6" key="1">
    <citation type="submission" date="2018-03" db="EMBL/GenBank/DDBJ databases">
        <title>Genome sequence of Clostridium vincentii DSM 10228.</title>
        <authorList>
            <person name="Poehlein A."/>
            <person name="Daniel R."/>
        </authorList>
    </citation>
    <scope>NUCLEOTIDE SEQUENCE [LARGE SCALE GENOMIC DNA]</scope>
    <source>
        <strain evidence="5 6">DSM 10228</strain>
    </source>
</reference>
<dbReference type="InterPro" id="IPR015854">
    <property type="entry name" value="ABC_transpr_LolD-like"/>
</dbReference>
<dbReference type="Pfam" id="PF00005">
    <property type="entry name" value="ABC_tran"/>
    <property type="match status" value="1"/>
</dbReference>
<keyword evidence="6" id="KW-1185">Reference proteome</keyword>
<keyword evidence="3 5" id="KW-0067">ATP-binding</keyword>
<dbReference type="GO" id="GO:0005886">
    <property type="term" value="C:plasma membrane"/>
    <property type="evidence" value="ECO:0007669"/>
    <property type="project" value="TreeGrafter"/>
</dbReference>
<evidence type="ECO:0000313" key="5">
    <source>
        <dbReference type="EMBL" id="PRR80991.1"/>
    </source>
</evidence>
<gene>
    <name evidence="5" type="primary">lolD_5</name>
    <name evidence="5" type="ORF">CLVI_28290</name>
</gene>
<dbReference type="SMART" id="SM00382">
    <property type="entry name" value="AAA"/>
    <property type="match status" value="1"/>
</dbReference>
<dbReference type="InterPro" id="IPR017911">
    <property type="entry name" value="MacB-like_ATP-bd"/>
</dbReference>
<dbReference type="InterPro" id="IPR003439">
    <property type="entry name" value="ABC_transporter-like_ATP-bd"/>
</dbReference>
<organism evidence="5 6">
    <name type="scientific">Clostridium vincentii</name>
    <dbReference type="NCBI Taxonomy" id="52704"/>
    <lineage>
        <taxon>Bacteria</taxon>
        <taxon>Bacillati</taxon>
        <taxon>Bacillota</taxon>
        <taxon>Clostridia</taxon>
        <taxon>Eubacteriales</taxon>
        <taxon>Clostridiaceae</taxon>
        <taxon>Clostridium</taxon>
    </lineage>
</organism>
<dbReference type="PANTHER" id="PTHR24220">
    <property type="entry name" value="IMPORT ATP-BINDING PROTEIN"/>
    <property type="match status" value="1"/>
</dbReference>
<dbReference type="GO" id="GO:0022857">
    <property type="term" value="F:transmembrane transporter activity"/>
    <property type="evidence" value="ECO:0007669"/>
    <property type="project" value="TreeGrafter"/>
</dbReference>
<name>A0A2T0BAS6_9CLOT</name>
<dbReference type="AlphaFoldDB" id="A0A2T0BAS6"/>
<dbReference type="GO" id="GO:0005524">
    <property type="term" value="F:ATP binding"/>
    <property type="evidence" value="ECO:0007669"/>
    <property type="project" value="UniProtKB-KW"/>
</dbReference>
<evidence type="ECO:0000256" key="2">
    <source>
        <dbReference type="ARBA" id="ARBA00022741"/>
    </source>
</evidence>
<dbReference type="PROSITE" id="PS00211">
    <property type="entry name" value="ABC_TRANSPORTER_1"/>
    <property type="match status" value="1"/>
</dbReference>
<evidence type="ECO:0000259" key="4">
    <source>
        <dbReference type="PROSITE" id="PS50893"/>
    </source>
</evidence>
<dbReference type="EC" id="3.6.3.-" evidence="5"/>
<dbReference type="InterPro" id="IPR027417">
    <property type="entry name" value="P-loop_NTPase"/>
</dbReference>
<dbReference type="InterPro" id="IPR003593">
    <property type="entry name" value="AAA+_ATPase"/>
</dbReference>
<proteinExistence type="predicted"/>
<protein>
    <submittedName>
        <fullName evidence="5">Lipoprotein-releasing system ATP-binding protein LolD</fullName>
        <ecNumber evidence="5">3.6.3.-</ecNumber>
    </submittedName>
</protein>
<dbReference type="InterPro" id="IPR017871">
    <property type="entry name" value="ABC_transporter-like_CS"/>
</dbReference>
<dbReference type="Gene3D" id="3.40.50.300">
    <property type="entry name" value="P-loop containing nucleotide triphosphate hydrolases"/>
    <property type="match status" value="1"/>
</dbReference>
<keyword evidence="5" id="KW-0449">Lipoprotein</keyword>
<dbReference type="OrthoDB" id="9791546at2"/>
<feature type="domain" description="ABC transporter" evidence="4">
    <location>
        <begin position="2"/>
        <end position="225"/>
    </location>
</feature>
<keyword evidence="5" id="KW-0378">Hydrolase</keyword>
<evidence type="ECO:0000313" key="6">
    <source>
        <dbReference type="Proteomes" id="UP000239471"/>
    </source>
</evidence>
<dbReference type="PROSITE" id="PS50893">
    <property type="entry name" value="ABC_TRANSPORTER_2"/>
    <property type="match status" value="1"/>
</dbReference>